<proteinExistence type="inferred from homology"/>
<feature type="transmembrane region" description="Helical" evidence="8">
    <location>
        <begin position="77"/>
        <end position="96"/>
    </location>
</feature>
<reference evidence="11" key="1">
    <citation type="journal article" date="2019" name="Int. J. Syst. Evol. Microbiol.">
        <title>The Global Catalogue of Microorganisms (GCM) 10K type strain sequencing project: providing services to taxonomists for standard genome sequencing and annotation.</title>
        <authorList>
            <consortium name="The Broad Institute Genomics Platform"/>
            <consortium name="The Broad Institute Genome Sequencing Center for Infectious Disease"/>
            <person name="Wu L."/>
            <person name="Ma J."/>
        </authorList>
    </citation>
    <scope>NUCLEOTIDE SEQUENCE [LARGE SCALE GENOMIC DNA]</scope>
    <source>
        <strain evidence="11">KCTC 42182</strain>
    </source>
</reference>
<feature type="transmembrane region" description="Helical" evidence="8">
    <location>
        <begin position="218"/>
        <end position="238"/>
    </location>
</feature>
<dbReference type="InterPro" id="IPR036259">
    <property type="entry name" value="MFS_trans_sf"/>
</dbReference>
<feature type="transmembrane region" description="Helical" evidence="8">
    <location>
        <begin position="45"/>
        <end position="65"/>
    </location>
</feature>
<dbReference type="InterPro" id="IPR020846">
    <property type="entry name" value="MFS_dom"/>
</dbReference>
<feature type="transmembrane region" description="Helical" evidence="8">
    <location>
        <begin position="310"/>
        <end position="330"/>
    </location>
</feature>
<evidence type="ECO:0000256" key="7">
    <source>
        <dbReference type="ARBA" id="ARBA00023136"/>
    </source>
</evidence>
<dbReference type="PANTHER" id="PTHR23502:SF132">
    <property type="entry name" value="POLYAMINE TRANSPORTER 2-RELATED"/>
    <property type="match status" value="1"/>
</dbReference>
<keyword evidence="11" id="KW-1185">Reference proteome</keyword>
<sequence length="404" mass="41976">MRPLSRDSTALIILLGFITALGPLSTDMYLPSLPGLTAVFQTDAAAVQLTLSAFLAGFAVTQLIYGPASDRFGRRPVLLAGIAIFTLASVGCAFSTSIGMLIAWRFVQALGACSGVVLGRAMARDLFEGAAAARALSMMAMTLGVTPAVAPIFGGWFFSRFGWQSNFLVMAVLGLLLGLCVLLLLAESNRRPDPTATRIRPMLRNFATLAGHARYRGFVLCVAFSYAGLFAFISGSAFTLSRVFGVGPLAYGYCFTLMVIGYVGGGFLGTRLTYRLGVNAMLGLGAALCAGGGLLMAALQTWAWAAGQSWHWFSLVGPMMLFSAGVGLTMPQGQAGALQPFPQMAGSAASLMGFVQMTVAALVGIGVGHALNATALPLSYSVAACGVATLLSFLLIVNRAAGEG</sequence>
<evidence type="ECO:0000313" key="10">
    <source>
        <dbReference type="EMBL" id="MFC3674337.1"/>
    </source>
</evidence>
<feature type="transmembrane region" description="Helical" evidence="8">
    <location>
        <begin position="250"/>
        <end position="269"/>
    </location>
</feature>
<keyword evidence="6 8" id="KW-1133">Transmembrane helix</keyword>
<comment type="similarity">
    <text evidence="2 8">Belongs to the major facilitator superfamily. Bcr/CmlA family.</text>
</comment>
<dbReference type="CDD" id="cd17320">
    <property type="entry name" value="MFS_MdfA_MDR_like"/>
    <property type="match status" value="1"/>
</dbReference>
<dbReference type="Gene3D" id="1.20.1720.10">
    <property type="entry name" value="Multidrug resistance protein D"/>
    <property type="match status" value="1"/>
</dbReference>
<feature type="transmembrane region" description="Helical" evidence="8">
    <location>
        <begin position="377"/>
        <end position="397"/>
    </location>
</feature>
<dbReference type="EMBL" id="JBHRYJ010000001">
    <property type="protein sequence ID" value="MFC3674337.1"/>
    <property type="molecule type" value="Genomic_DNA"/>
</dbReference>
<evidence type="ECO:0000256" key="5">
    <source>
        <dbReference type="ARBA" id="ARBA00022692"/>
    </source>
</evidence>
<dbReference type="PROSITE" id="PS50850">
    <property type="entry name" value="MFS"/>
    <property type="match status" value="1"/>
</dbReference>
<comment type="subcellular location">
    <subcellularLocation>
        <location evidence="8">Cell inner membrane</location>
        <topology evidence="8">Multi-pass membrane protein</topology>
    </subcellularLocation>
    <subcellularLocation>
        <location evidence="1">Cell membrane</location>
        <topology evidence="1">Multi-pass membrane protein</topology>
    </subcellularLocation>
</comment>
<comment type="caution">
    <text evidence="10">The sequence shown here is derived from an EMBL/GenBank/DDBJ whole genome shotgun (WGS) entry which is preliminary data.</text>
</comment>
<dbReference type="PRINTS" id="PR01035">
    <property type="entry name" value="TCRTETA"/>
</dbReference>
<evidence type="ECO:0000256" key="8">
    <source>
        <dbReference type="RuleBase" id="RU365088"/>
    </source>
</evidence>
<dbReference type="PANTHER" id="PTHR23502">
    <property type="entry name" value="MAJOR FACILITATOR SUPERFAMILY"/>
    <property type="match status" value="1"/>
</dbReference>
<dbReference type="InterPro" id="IPR004812">
    <property type="entry name" value="Efflux_drug-R_Bcr/CmlA"/>
</dbReference>
<organism evidence="10 11">
    <name type="scientific">Ferrovibrio xuzhouensis</name>
    <dbReference type="NCBI Taxonomy" id="1576914"/>
    <lineage>
        <taxon>Bacteria</taxon>
        <taxon>Pseudomonadati</taxon>
        <taxon>Pseudomonadota</taxon>
        <taxon>Alphaproteobacteria</taxon>
        <taxon>Rhodospirillales</taxon>
        <taxon>Rhodospirillaceae</taxon>
        <taxon>Ferrovibrio</taxon>
    </lineage>
</organism>
<comment type="caution">
    <text evidence="8">Lacks conserved residue(s) required for the propagation of feature annotation.</text>
</comment>
<keyword evidence="3 8" id="KW-0813">Transport</keyword>
<dbReference type="InterPro" id="IPR011701">
    <property type="entry name" value="MFS"/>
</dbReference>
<feature type="transmembrane region" description="Helical" evidence="8">
    <location>
        <begin position="102"/>
        <end position="123"/>
    </location>
</feature>
<accession>A0ABV7VBW9</accession>
<keyword evidence="8" id="KW-0997">Cell inner membrane</keyword>
<evidence type="ECO:0000256" key="4">
    <source>
        <dbReference type="ARBA" id="ARBA00022475"/>
    </source>
</evidence>
<dbReference type="Proteomes" id="UP001595711">
    <property type="component" value="Unassembled WGS sequence"/>
</dbReference>
<gene>
    <name evidence="10" type="ORF">ACFOOQ_02205</name>
</gene>
<evidence type="ECO:0000256" key="2">
    <source>
        <dbReference type="ARBA" id="ARBA00006236"/>
    </source>
</evidence>
<dbReference type="NCBIfam" id="TIGR00710">
    <property type="entry name" value="efflux_Bcr_CflA"/>
    <property type="match status" value="1"/>
</dbReference>
<evidence type="ECO:0000256" key="3">
    <source>
        <dbReference type="ARBA" id="ARBA00022448"/>
    </source>
</evidence>
<keyword evidence="4" id="KW-1003">Cell membrane</keyword>
<evidence type="ECO:0000256" key="6">
    <source>
        <dbReference type="ARBA" id="ARBA00022989"/>
    </source>
</evidence>
<dbReference type="Pfam" id="PF07690">
    <property type="entry name" value="MFS_1"/>
    <property type="match status" value="1"/>
</dbReference>
<name>A0ABV7VBW9_9PROT</name>
<protein>
    <recommendedName>
        <fullName evidence="8">Bcr/CflA family efflux transporter</fullName>
    </recommendedName>
</protein>
<evidence type="ECO:0000256" key="1">
    <source>
        <dbReference type="ARBA" id="ARBA00004651"/>
    </source>
</evidence>
<feature type="transmembrane region" description="Helical" evidence="8">
    <location>
        <begin position="135"/>
        <end position="159"/>
    </location>
</feature>
<feature type="transmembrane region" description="Helical" evidence="8">
    <location>
        <begin position="281"/>
        <end position="304"/>
    </location>
</feature>
<feature type="domain" description="Major facilitator superfamily (MFS) profile" evidence="9">
    <location>
        <begin position="11"/>
        <end position="401"/>
    </location>
</feature>
<evidence type="ECO:0000313" key="11">
    <source>
        <dbReference type="Proteomes" id="UP001595711"/>
    </source>
</evidence>
<keyword evidence="7 8" id="KW-0472">Membrane</keyword>
<dbReference type="RefSeq" id="WP_379721129.1">
    <property type="nucleotide sequence ID" value="NZ_JBHRYJ010000001.1"/>
</dbReference>
<evidence type="ECO:0000259" key="9">
    <source>
        <dbReference type="PROSITE" id="PS50850"/>
    </source>
</evidence>
<feature type="transmembrane region" description="Helical" evidence="8">
    <location>
        <begin position="165"/>
        <end position="186"/>
    </location>
</feature>
<keyword evidence="5 8" id="KW-0812">Transmembrane</keyword>
<dbReference type="InterPro" id="IPR001958">
    <property type="entry name" value="Tet-R_TetA/multi-R_MdtG-like"/>
</dbReference>
<dbReference type="SUPFAM" id="SSF103473">
    <property type="entry name" value="MFS general substrate transporter"/>
    <property type="match status" value="1"/>
</dbReference>
<feature type="transmembrane region" description="Helical" evidence="8">
    <location>
        <begin position="351"/>
        <end position="371"/>
    </location>
</feature>